<evidence type="ECO:0000256" key="3">
    <source>
        <dbReference type="ARBA" id="ARBA00022692"/>
    </source>
</evidence>
<evidence type="ECO:0000256" key="8">
    <source>
        <dbReference type="ARBA" id="ARBA00023180"/>
    </source>
</evidence>
<evidence type="ECO:0000259" key="12">
    <source>
        <dbReference type="SMART" id="SM00079"/>
    </source>
</evidence>
<dbReference type="SMART" id="SM00079">
    <property type="entry name" value="PBPe"/>
    <property type="match status" value="1"/>
</dbReference>
<dbReference type="InterPro" id="IPR019594">
    <property type="entry name" value="Glu/Gly-bd"/>
</dbReference>
<dbReference type="InterPro" id="IPR001320">
    <property type="entry name" value="Iontro_rcpt_C"/>
</dbReference>
<evidence type="ECO:0000313" key="14">
    <source>
        <dbReference type="Proteomes" id="UP000197138"/>
    </source>
</evidence>
<feature type="domain" description="Ionotropic glutamate receptor C-terminal" evidence="12">
    <location>
        <begin position="7"/>
        <end position="208"/>
    </location>
</feature>
<evidence type="ECO:0000256" key="5">
    <source>
        <dbReference type="ARBA" id="ARBA00023065"/>
    </source>
</evidence>
<dbReference type="SUPFAM" id="SSF53850">
    <property type="entry name" value="Periplasmic binding protein-like II"/>
    <property type="match status" value="1"/>
</dbReference>
<keyword evidence="4 11" id="KW-1133">Transmembrane helix</keyword>
<keyword evidence="2" id="KW-0813">Transport</keyword>
<evidence type="ECO:0000256" key="1">
    <source>
        <dbReference type="ARBA" id="ARBA00004141"/>
    </source>
</evidence>
<dbReference type="Pfam" id="PF10613">
    <property type="entry name" value="Lig_chan-Glu_bd"/>
    <property type="match status" value="1"/>
</dbReference>
<proteinExistence type="predicted"/>
<keyword evidence="6 11" id="KW-0472">Membrane</keyword>
<evidence type="ECO:0000256" key="7">
    <source>
        <dbReference type="ARBA" id="ARBA00023170"/>
    </source>
</evidence>
<dbReference type="GO" id="GO:0015276">
    <property type="term" value="F:ligand-gated monoatomic ion channel activity"/>
    <property type="evidence" value="ECO:0007669"/>
    <property type="project" value="InterPro"/>
</dbReference>
<dbReference type="Gene3D" id="3.40.190.10">
    <property type="entry name" value="Periplasmic binding protein-like II"/>
    <property type="match status" value="1"/>
</dbReference>
<protein>
    <recommendedName>
        <fullName evidence="12">Ionotropic glutamate receptor C-terminal domain-containing protein</fullName>
    </recommendedName>
</protein>
<gene>
    <name evidence="13" type="ORF">CDL15_Pgr017670</name>
</gene>
<organism evidence="13 14">
    <name type="scientific">Punica granatum</name>
    <name type="common">Pomegranate</name>
    <dbReference type="NCBI Taxonomy" id="22663"/>
    <lineage>
        <taxon>Eukaryota</taxon>
        <taxon>Viridiplantae</taxon>
        <taxon>Streptophyta</taxon>
        <taxon>Embryophyta</taxon>
        <taxon>Tracheophyta</taxon>
        <taxon>Spermatophyta</taxon>
        <taxon>Magnoliopsida</taxon>
        <taxon>eudicotyledons</taxon>
        <taxon>Gunneridae</taxon>
        <taxon>Pentapetalae</taxon>
        <taxon>rosids</taxon>
        <taxon>malvids</taxon>
        <taxon>Myrtales</taxon>
        <taxon>Lythraceae</taxon>
        <taxon>Punica</taxon>
    </lineage>
</organism>
<keyword evidence="7" id="KW-0675">Receptor</keyword>
<dbReference type="AlphaFoldDB" id="A0A218WX56"/>
<evidence type="ECO:0000256" key="4">
    <source>
        <dbReference type="ARBA" id="ARBA00022989"/>
    </source>
</evidence>
<keyword evidence="3 11" id="KW-0812">Transmembrane</keyword>
<keyword evidence="9" id="KW-1071">Ligand-gated ion channel</keyword>
<dbReference type="FunFam" id="3.40.190.10:FF:000103">
    <property type="entry name" value="Glutamate receptor"/>
    <property type="match status" value="1"/>
</dbReference>
<sequence length="285" mass="32442">MTGKKMKIGVPITHGFSEFFKIVWDPRTDVPTYSGFSYDVFLEVLKELPFALPYEFKPFMNARRQSAGSYDDLLYQITLGVVDAVVADMTITANRSNYVDFALPYSEARVSMLVAMKDDERRNMWIFLKPLKWNLWLTTGLAFMFTGFVVGVLKRQKNEDFNGSPSEQFSLSAFPMRSPLVSYVSRAVLKVTQDKAKMDAIERKNFLSLWTSSCQDMMMDQDARISTDLSLSVYSFGGLFIITGFASLFALVAELLISNRHHFSSSAYLALFILHWGLQRGIHRG</sequence>
<evidence type="ECO:0000313" key="13">
    <source>
        <dbReference type="EMBL" id="OWM77136.1"/>
    </source>
</evidence>
<dbReference type="EMBL" id="MTKT01002718">
    <property type="protein sequence ID" value="OWM77136.1"/>
    <property type="molecule type" value="Genomic_DNA"/>
</dbReference>
<comment type="subcellular location">
    <subcellularLocation>
        <location evidence="1">Membrane</location>
        <topology evidence="1">Multi-pass membrane protein</topology>
    </subcellularLocation>
</comment>
<keyword evidence="5" id="KW-0406">Ion transport</keyword>
<dbReference type="InterPro" id="IPR015683">
    <property type="entry name" value="Ionotropic_Glu_rcpt"/>
</dbReference>
<keyword evidence="10" id="KW-0407">Ion channel</keyword>
<feature type="transmembrane region" description="Helical" evidence="11">
    <location>
        <begin position="133"/>
        <end position="153"/>
    </location>
</feature>
<comment type="caution">
    <text evidence="13">The sequence shown here is derived from an EMBL/GenBank/DDBJ whole genome shotgun (WGS) entry which is preliminary data.</text>
</comment>
<evidence type="ECO:0000256" key="10">
    <source>
        <dbReference type="ARBA" id="ARBA00023303"/>
    </source>
</evidence>
<dbReference type="Proteomes" id="UP000197138">
    <property type="component" value="Unassembled WGS sequence"/>
</dbReference>
<evidence type="ECO:0000256" key="9">
    <source>
        <dbReference type="ARBA" id="ARBA00023286"/>
    </source>
</evidence>
<dbReference type="PANTHER" id="PTHR18966">
    <property type="entry name" value="IONOTROPIC GLUTAMATE RECEPTOR"/>
    <property type="match status" value="1"/>
</dbReference>
<dbReference type="GO" id="GO:0016020">
    <property type="term" value="C:membrane"/>
    <property type="evidence" value="ECO:0007669"/>
    <property type="project" value="UniProtKB-SubCell"/>
</dbReference>
<dbReference type="Gene3D" id="1.10.287.70">
    <property type="match status" value="1"/>
</dbReference>
<evidence type="ECO:0000256" key="11">
    <source>
        <dbReference type="SAM" id="Phobius"/>
    </source>
</evidence>
<evidence type="ECO:0000256" key="2">
    <source>
        <dbReference type="ARBA" id="ARBA00022448"/>
    </source>
</evidence>
<accession>A0A218WX56</accession>
<evidence type="ECO:0000256" key="6">
    <source>
        <dbReference type="ARBA" id="ARBA00023136"/>
    </source>
</evidence>
<feature type="transmembrane region" description="Helical" evidence="11">
    <location>
        <begin position="233"/>
        <end position="256"/>
    </location>
</feature>
<reference evidence="14" key="1">
    <citation type="journal article" date="2017" name="Plant J.">
        <title>The pomegranate (Punica granatum L.) genome and the genomics of punicalagin biosynthesis.</title>
        <authorList>
            <person name="Qin G."/>
            <person name="Xu C."/>
            <person name="Ming R."/>
            <person name="Tang H."/>
            <person name="Guyot R."/>
            <person name="Kramer E.M."/>
            <person name="Hu Y."/>
            <person name="Yi X."/>
            <person name="Qi Y."/>
            <person name="Xu X."/>
            <person name="Gao Z."/>
            <person name="Pan H."/>
            <person name="Jian J."/>
            <person name="Tian Y."/>
            <person name="Yue Z."/>
            <person name="Xu Y."/>
        </authorList>
    </citation>
    <scope>NUCLEOTIDE SEQUENCE [LARGE SCALE GENOMIC DNA]</scope>
    <source>
        <strain evidence="14">cv. Dabenzi</strain>
    </source>
</reference>
<keyword evidence="8" id="KW-0325">Glycoprotein</keyword>
<name>A0A218WX56_PUNGR</name>